<gene>
    <name evidence="1" type="ORF">TSIB3V08_LOCUS11904</name>
</gene>
<proteinExistence type="predicted"/>
<sequence>MLSCPSAILSESCSSLMYFPSAFWTSAPKLGKVCTGKCFRVKRAALLSRSSLLKGIS</sequence>
<organism evidence="1">
    <name type="scientific">Timema shepardi</name>
    <name type="common">Walking stick</name>
    <dbReference type="NCBI Taxonomy" id="629360"/>
    <lineage>
        <taxon>Eukaryota</taxon>
        <taxon>Metazoa</taxon>
        <taxon>Ecdysozoa</taxon>
        <taxon>Arthropoda</taxon>
        <taxon>Hexapoda</taxon>
        <taxon>Insecta</taxon>
        <taxon>Pterygota</taxon>
        <taxon>Neoptera</taxon>
        <taxon>Polyneoptera</taxon>
        <taxon>Phasmatodea</taxon>
        <taxon>Timematodea</taxon>
        <taxon>Timematoidea</taxon>
        <taxon>Timematidae</taxon>
        <taxon>Timema</taxon>
    </lineage>
</organism>
<protein>
    <submittedName>
        <fullName evidence="1">Uncharacterized protein</fullName>
    </submittedName>
</protein>
<reference evidence="1" key="1">
    <citation type="submission" date="2020-11" db="EMBL/GenBank/DDBJ databases">
        <authorList>
            <person name="Tran Van P."/>
        </authorList>
    </citation>
    <scope>NUCLEOTIDE SEQUENCE</scope>
</reference>
<dbReference type="AlphaFoldDB" id="A0A7R9B7X6"/>
<evidence type="ECO:0000313" key="1">
    <source>
        <dbReference type="EMBL" id="CAD7267900.1"/>
    </source>
</evidence>
<name>A0A7R9B7X6_TIMSH</name>
<accession>A0A7R9B7X6</accession>
<dbReference type="EMBL" id="OC010791">
    <property type="protein sequence ID" value="CAD7267900.1"/>
    <property type="molecule type" value="Genomic_DNA"/>
</dbReference>